<dbReference type="InterPro" id="IPR051450">
    <property type="entry name" value="Gfo/Idh/MocA_Oxidoreductases"/>
</dbReference>
<accession>A0A2S4A173</accession>
<proteinExistence type="predicted"/>
<evidence type="ECO:0000313" key="5">
    <source>
        <dbReference type="Proteomes" id="UP000237061"/>
    </source>
</evidence>
<gene>
    <name evidence="4" type="ORF">CVS27_01185</name>
</gene>
<evidence type="ECO:0000256" key="1">
    <source>
        <dbReference type="ARBA" id="ARBA00023027"/>
    </source>
</evidence>
<dbReference type="PANTHER" id="PTHR43377:SF1">
    <property type="entry name" value="BILIVERDIN REDUCTASE A"/>
    <property type="match status" value="1"/>
</dbReference>
<dbReference type="InterPro" id="IPR000683">
    <property type="entry name" value="Gfo/Idh/MocA-like_OxRdtase_N"/>
</dbReference>
<evidence type="ECO:0000313" key="4">
    <source>
        <dbReference type="EMBL" id="POH75250.1"/>
    </source>
</evidence>
<dbReference type="RefSeq" id="WP_103463907.1">
    <property type="nucleotide sequence ID" value="NZ_PPXC01000001.1"/>
</dbReference>
<dbReference type="SUPFAM" id="SSF55347">
    <property type="entry name" value="Glyceraldehyde-3-phosphate dehydrogenase-like, C-terminal domain"/>
    <property type="match status" value="1"/>
</dbReference>
<sequence>MSTFATTDTPGRLRLVQVGAGGMGKAWIEAITANPDVELVGLVDLNTDTAHAALAEKGLAGVLVGTSVSDVAAATGAHAVVNVTVPVAHHPVNVEAMFAGLPVLCEKPAAPTVAEALSLAASAEASGQLLMISQSRRYFNSLTQLKAVTGELGEIGVITTEFFKAPHFGGFREDMDHVLLVDMAIHPFDAVRHLTGQDPVSVYCEEFNPAWSWYKADAAATAIFEFSSGLRYVYSGSWCADGQETSWNGQWRVNGERGTARWDGEQAPVVDAVDAAGGKLGVPAVAAGPEQIAGSLAEFVSAIRTGKVPDGEIHANVHSLAMVEAAVLSAETGQRVRIDDVLTAAYEQALVAEKNAEVKAVLAAWGSPLGRLACRAEAISR</sequence>
<dbReference type="Pfam" id="PF01408">
    <property type="entry name" value="GFO_IDH_MocA"/>
    <property type="match status" value="1"/>
</dbReference>
<protein>
    <submittedName>
        <fullName evidence="4">Oxidoreductase</fullName>
    </submittedName>
</protein>
<dbReference type="PANTHER" id="PTHR43377">
    <property type="entry name" value="BILIVERDIN REDUCTASE A"/>
    <property type="match status" value="1"/>
</dbReference>
<dbReference type="AlphaFoldDB" id="A0A2S4A173"/>
<feature type="domain" description="GFO/IDH/MocA-like oxidoreductase" evidence="3">
    <location>
        <begin position="150"/>
        <end position="260"/>
    </location>
</feature>
<keyword evidence="5" id="KW-1185">Reference proteome</keyword>
<dbReference type="Gene3D" id="3.30.360.10">
    <property type="entry name" value="Dihydrodipicolinate Reductase, domain 2"/>
    <property type="match status" value="1"/>
</dbReference>
<dbReference type="InterPro" id="IPR055170">
    <property type="entry name" value="GFO_IDH_MocA-like_dom"/>
</dbReference>
<dbReference type="SUPFAM" id="SSF51735">
    <property type="entry name" value="NAD(P)-binding Rossmann-fold domains"/>
    <property type="match status" value="1"/>
</dbReference>
<keyword evidence="1" id="KW-0520">NAD</keyword>
<dbReference type="EMBL" id="PPXC01000001">
    <property type="protein sequence ID" value="POH75250.1"/>
    <property type="molecule type" value="Genomic_DNA"/>
</dbReference>
<name>A0A2S4A173_ARTGL</name>
<evidence type="ECO:0000259" key="2">
    <source>
        <dbReference type="Pfam" id="PF01408"/>
    </source>
</evidence>
<dbReference type="Pfam" id="PF22725">
    <property type="entry name" value="GFO_IDH_MocA_C3"/>
    <property type="match status" value="1"/>
</dbReference>
<reference evidence="4 5" key="1">
    <citation type="submission" date="2018-01" db="EMBL/GenBank/DDBJ databases">
        <title>Arthrobacter sp. nov., from glaciers in China.</title>
        <authorList>
            <person name="Liu Q."/>
            <person name="Xin Y.-H."/>
        </authorList>
    </citation>
    <scope>NUCLEOTIDE SEQUENCE [LARGE SCALE GENOMIC DNA]</scope>
    <source>
        <strain evidence="4 5">HLT2-12-2</strain>
    </source>
</reference>
<feature type="domain" description="Gfo/Idh/MocA-like oxidoreductase N-terminal" evidence="2">
    <location>
        <begin position="14"/>
        <end position="132"/>
    </location>
</feature>
<dbReference type="GO" id="GO:0000166">
    <property type="term" value="F:nucleotide binding"/>
    <property type="evidence" value="ECO:0007669"/>
    <property type="project" value="InterPro"/>
</dbReference>
<dbReference type="InterPro" id="IPR036291">
    <property type="entry name" value="NAD(P)-bd_dom_sf"/>
</dbReference>
<dbReference type="Proteomes" id="UP000237061">
    <property type="component" value="Unassembled WGS sequence"/>
</dbReference>
<organism evidence="4 5">
    <name type="scientific">Arthrobacter glacialis</name>
    <dbReference type="NCBI Taxonomy" id="1664"/>
    <lineage>
        <taxon>Bacteria</taxon>
        <taxon>Bacillati</taxon>
        <taxon>Actinomycetota</taxon>
        <taxon>Actinomycetes</taxon>
        <taxon>Micrococcales</taxon>
        <taxon>Micrococcaceae</taxon>
        <taxon>Arthrobacter</taxon>
    </lineage>
</organism>
<dbReference type="Gene3D" id="3.40.50.720">
    <property type="entry name" value="NAD(P)-binding Rossmann-like Domain"/>
    <property type="match status" value="1"/>
</dbReference>
<evidence type="ECO:0000259" key="3">
    <source>
        <dbReference type="Pfam" id="PF22725"/>
    </source>
</evidence>
<comment type="caution">
    <text evidence="4">The sequence shown here is derived from an EMBL/GenBank/DDBJ whole genome shotgun (WGS) entry which is preliminary data.</text>
</comment>